<sequence>VEQATVGASTLQVKHDDGKYGTRRTVVNKMIEDTASPTTTTCKFELCDYSLQRSCLYSDKNKQMLIRSRFMEPKVVFS</sequence>
<comment type="caution">
    <text evidence="1">The sequence shown here is derived from an EMBL/GenBank/DDBJ whole genome shotgun (WGS) entry which is preliminary data.</text>
</comment>
<feature type="non-terminal residue" evidence="1">
    <location>
        <position position="1"/>
    </location>
</feature>
<evidence type="ECO:0000313" key="1">
    <source>
        <dbReference type="EMBL" id="KAJ1604443.1"/>
    </source>
</evidence>
<gene>
    <name evidence="1" type="ORF">OJ253_3674</name>
</gene>
<accession>A0A9D5DDP8</accession>
<dbReference type="Proteomes" id="UP001067231">
    <property type="component" value="Unassembled WGS sequence"/>
</dbReference>
<reference evidence="1" key="1">
    <citation type="submission" date="2022-10" db="EMBL/GenBank/DDBJ databases">
        <title>Adaptive evolution leads to modifications in subtelomeric GC content in a zoonotic Cryptosporidium species.</title>
        <authorList>
            <person name="Li J."/>
            <person name="Feng Y."/>
            <person name="Xiao L."/>
        </authorList>
    </citation>
    <scope>NUCLEOTIDE SEQUENCE</scope>
    <source>
        <strain evidence="1">33844</strain>
    </source>
</reference>
<name>A0A9D5DDP8_9CRYT</name>
<organism evidence="1">
    <name type="scientific">Cryptosporidium canis</name>
    <dbReference type="NCBI Taxonomy" id="195482"/>
    <lineage>
        <taxon>Eukaryota</taxon>
        <taxon>Sar</taxon>
        <taxon>Alveolata</taxon>
        <taxon>Apicomplexa</taxon>
        <taxon>Conoidasida</taxon>
        <taxon>Coccidia</taxon>
        <taxon>Eucoccidiorida</taxon>
        <taxon>Eimeriorina</taxon>
        <taxon>Cryptosporidiidae</taxon>
        <taxon>Cryptosporidium</taxon>
    </lineage>
</organism>
<protein>
    <submittedName>
        <fullName evidence="1">Uncharacterized protein</fullName>
    </submittedName>
</protein>
<dbReference type="EMBL" id="JAPCXC010000145">
    <property type="protein sequence ID" value="KAJ1604443.1"/>
    <property type="molecule type" value="Genomic_DNA"/>
</dbReference>
<proteinExistence type="predicted"/>
<dbReference type="AlphaFoldDB" id="A0A9D5DDP8"/>